<comment type="caution">
    <text evidence="1">The sequence shown here is derived from an EMBL/GenBank/DDBJ whole genome shotgun (WGS) entry which is preliminary data.</text>
</comment>
<feature type="non-terminal residue" evidence="1">
    <location>
        <position position="1"/>
    </location>
</feature>
<sequence length="127" mass="14630">KLEEINSILGKKYALEHPKKERDWRTYEQEFAQRIKIAMKDLDPLVSEAVSTIRIVTGAGHPHSLTLEQRVKLLLIKQLVGESNRMFANMLAIFSMISDIDVSYKTIERLYSDDEVIVAIHNLHVLI</sequence>
<evidence type="ECO:0000313" key="1">
    <source>
        <dbReference type="EMBL" id="EQD57519.1"/>
    </source>
</evidence>
<dbReference type="EMBL" id="AUZY01005742">
    <property type="protein sequence ID" value="EQD57519.1"/>
    <property type="molecule type" value="Genomic_DNA"/>
</dbReference>
<organism evidence="1">
    <name type="scientific">mine drainage metagenome</name>
    <dbReference type="NCBI Taxonomy" id="410659"/>
    <lineage>
        <taxon>unclassified sequences</taxon>
        <taxon>metagenomes</taxon>
        <taxon>ecological metagenomes</taxon>
    </lineage>
</organism>
<dbReference type="AlphaFoldDB" id="T1BWI4"/>
<gene>
    <name evidence="1" type="ORF">B1B_08761</name>
</gene>
<name>T1BWI4_9ZZZZ</name>
<accession>T1BWI4</accession>
<proteinExistence type="predicted"/>
<protein>
    <submittedName>
        <fullName evidence="1">ISA1214-6 transposase</fullName>
    </submittedName>
</protein>
<feature type="non-terminal residue" evidence="1">
    <location>
        <position position="127"/>
    </location>
</feature>
<reference evidence="1" key="2">
    <citation type="journal article" date="2014" name="ISME J.">
        <title>Microbial stratification in low pH oxic and suboxic macroscopic growths along an acid mine drainage.</title>
        <authorList>
            <person name="Mendez-Garcia C."/>
            <person name="Mesa V."/>
            <person name="Sprenger R.R."/>
            <person name="Richter M."/>
            <person name="Diez M.S."/>
            <person name="Solano J."/>
            <person name="Bargiela R."/>
            <person name="Golyshina O.V."/>
            <person name="Manteca A."/>
            <person name="Ramos J.L."/>
            <person name="Gallego J.R."/>
            <person name="Llorente I."/>
            <person name="Martins Dos Santos V.A."/>
            <person name="Jensen O.N."/>
            <person name="Pelaez A.I."/>
            <person name="Sanchez J."/>
            <person name="Ferrer M."/>
        </authorList>
    </citation>
    <scope>NUCLEOTIDE SEQUENCE</scope>
</reference>
<reference evidence="1" key="1">
    <citation type="submission" date="2013-08" db="EMBL/GenBank/DDBJ databases">
        <authorList>
            <person name="Mendez C."/>
            <person name="Richter M."/>
            <person name="Ferrer M."/>
            <person name="Sanchez J."/>
        </authorList>
    </citation>
    <scope>NUCLEOTIDE SEQUENCE</scope>
</reference>